<feature type="compositionally biased region" description="Basic and acidic residues" evidence="1">
    <location>
        <begin position="31"/>
        <end position="42"/>
    </location>
</feature>
<accession>A0A9J6AB61</accession>
<evidence type="ECO:0000313" key="3">
    <source>
        <dbReference type="Proteomes" id="UP000824120"/>
    </source>
</evidence>
<evidence type="ECO:0000313" key="2">
    <source>
        <dbReference type="EMBL" id="KAG5621942.1"/>
    </source>
</evidence>
<dbReference type="AlphaFoldDB" id="A0A9J6AB61"/>
<dbReference type="EMBL" id="JACXVP010000002">
    <property type="protein sequence ID" value="KAG5621942.1"/>
    <property type="molecule type" value="Genomic_DNA"/>
</dbReference>
<organism evidence="2 3">
    <name type="scientific">Solanum commersonii</name>
    <name type="common">Commerson's wild potato</name>
    <name type="synonym">Commerson's nightshade</name>
    <dbReference type="NCBI Taxonomy" id="4109"/>
    <lineage>
        <taxon>Eukaryota</taxon>
        <taxon>Viridiplantae</taxon>
        <taxon>Streptophyta</taxon>
        <taxon>Embryophyta</taxon>
        <taxon>Tracheophyta</taxon>
        <taxon>Spermatophyta</taxon>
        <taxon>Magnoliopsida</taxon>
        <taxon>eudicotyledons</taxon>
        <taxon>Gunneridae</taxon>
        <taxon>Pentapetalae</taxon>
        <taxon>asterids</taxon>
        <taxon>lamiids</taxon>
        <taxon>Solanales</taxon>
        <taxon>Solanaceae</taxon>
        <taxon>Solanoideae</taxon>
        <taxon>Solaneae</taxon>
        <taxon>Solanum</taxon>
    </lineage>
</organism>
<keyword evidence="3" id="KW-1185">Reference proteome</keyword>
<feature type="compositionally biased region" description="Basic and acidic residues" evidence="1">
    <location>
        <begin position="51"/>
        <end position="68"/>
    </location>
</feature>
<protein>
    <submittedName>
        <fullName evidence="2">Uncharacterized protein</fullName>
    </submittedName>
</protein>
<proteinExistence type="predicted"/>
<dbReference type="Proteomes" id="UP000824120">
    <property type="component" value="Chromosome 2"/>
</dbReference>
<gene>
    <name evidence="2" type="ORF">H5410_007160</name>
</gene>
<feature type="region of interest" description="Disordered" evidence="1">
    <location>
        <begin position="29"/>
        <end position="68"/>
    </location>
</feature>
<name>A0A9J6AB61_SOLCO</name>
<reference evidence="2 3" key="1">
    <citation type="submission" date="2020-09" db="EMBL/GenBank/DDBJ databases">
        <title>De no assembly of potato wild relative species, Solanum commersonii.</title>
        <authorList>
            <person name="Cho K."/>
        </authorList>
    </citation>
    <scope>NUCLEOTIDE SEQUENCE [LARGE SCALE GENOMIC DNA]</scope>
    <source>
        <strain evidence="2">LZ3.2</strain>
        <tissue evidence="2">Leaf</tissue>
    </source>
</reference>
<comment type="caution">
    <text evidence="2">The sequence shown here is derived from an EMBL/GenBank/DDBJ whole genome shotgun (WGS) entry which is preliminary data.</text>
</comment>
<sequence>MQLQQIHEAEPVNIQLPISQEDIKTQALNMNDERKSQLDKKGPGKQVSTPKEQRNWKNRVEKPKIQLE</sequence>
<evidence type="ECO:0000256" key="1">
    <source>
        <dbReference type="SAM" id="MobiDB-lite"/>
    </source>
</evidence>